<reference evidence="2" key="1">
    <citation type="submission" date="2014-09" db="EMBL/GenBank/DDBJ databases">
        <authorList>
            <person name="Magalhaes I.L.F."/>
            <person name="Oliveira U."/>
            <person name="Santos F.R."/>
            <person name="Vidigal T.H.D.A."/>
            <person name="Brescovit A.D."/>
            <person name="Santos A.J."/>
        </authorList>
    </citation>
    <scope>NUCLEOTIDE SEQUENCE</scope>
    <source>
        <tissue evidence="2">Shoot tissue taken approximately 20 cm above the soil surface</tissue>
    </source>
</reference>
<dbReference type="EMBL" id="GBRH01192176">
    <property type="protein sequence ID" value="JAE05720.1"/>
    <property type="molecule type" value="Transcribed_RNA"/>
</dbReference>
<accession>A0A0A9EY89</accession>
<evidence type="ECO:0000313" key="2">
    <source>
        <dbReference type="EMBL" id="JAE05720.1"/>
    </source>
</evidence>
<name>A0A0A9EY89_ARUDO</name>
<reference evidence="2" key="2">
    <citation type="journal article" date="2015" name="Data Brief">
        <title>Shoot transcriptome of the giant reed, Arundo donax.</title>
        <authorList>
            <person name="Barrero R.A."/>
            <person name="Guerrero F.D."/>
            <person name="Moolhuijzen P."/>
            <person name="Goolsby J.A."/>
            <person name="Tidwell J."/>
            <person name="Bellgard S.E."/>
            <person name="Bellgard M.I."/>
        </authorList>
    </citation>
    <scope>NUCLEOTIDE SEQUENCE</scope>
    <source>
        <tissue evidence="2">Shoot tissue taken approximately 20 cm above the soil surface</tissue>
    </source>
</reference>
<sequence>MGRRSGSTSGSSSATSLSTRKSPAMTSRWRGCSKSSTTARMIRKSQTSWLTASNCASTQKASRTTYARSSWTLFRTTLKKVKI</sequence>
<feature type="region of interest" description="Disordered" evidence="1">
    <location>
        <begin position="1"/>
        <end position="38"/>
    </location>
</feature>
<protein>
    <submittedName>
        <fullName evidence="2">Uncharacterized protein</fullName>
    </submittedName>
</protein>
<feature type="compositionally biased region" description="Low complexity" evidence="1">
    <location>
        <begin position="1"/>
        <end position="22"/>
    </location>
</feature>
<dbReference type="AlphaFoldDB" id="A0A0A9EY89"/>
<organism evidence="2">
    <name type="scientific">Arundo donax</name>
    <name type="common">Giant reed</name>
    <name type="synonym">Donax arundinaceus</name>
    <dbReference type="NCBI Taxonomy" id="35708"/>
    <lineage>
        <taxon>Eukaryota</taxon>
        <taxon>Viridiplantae</taxon>
        <taxon>Streptophyta</taxon>
        <taxon>Embryophyta</taxon>
        <taxon>Tracheophyta</taxon>
        <taxon>Spermatophyta</taxon>
        <taxon>Magnoliopsida</taxon>
        <taxon>Liliopsida</taxon>
        <taxon>Poales</taxon>
        <taxon>Poaceae</taxon>
        <taxon>PACMAD clade</taxon>
        <taxon>Arundinoideae</taxon>
        <taxon>Arundineae</taxon>
        <taxon>Arundo</taxon>
    </lineage>
</organism>
<evidence type="ECO:0000256" key="1">
    <source>
        <dbReference type="SAM" id="MobiDB-lite"/>
    </source>
</evidence>
<proteinExistence type="predicted"/>